<feature type="transmembrane region" description="Helical" evidence="1">
    <location>
        <begin position="24"/>
        <end position="44"/>
    </location>
</feature>
<keyword evidence="1" id="KW-0812">Transmembrane</keyword>
<dbReference type="STRING" id="479433.Caci_6601"/>
<evidence type="ECO:0008006" key="4">
    <source>
        <dbReference type="Google" id="ProtNLM"/>
    </source>
</evidence>
<proteinExistence type="predicted"/>
<dbReference type="Proteomes" id="UP000000851">
    <property type="component" value="Chromosome"/>
</dbReference>
<keyword evidence="1" id="KW-0472">Membrane</keyword>
<reference evidence="2 3" key="1">
    <citation type="journal article" date="2009" name="Stand. Genomic Sci.">
        <title>Complete genome sequence of Catenulispora acidiphila type strain (ID 139908).</title>
        <authorList>
            <person name="Copeland A."/>
            <person name="Lapidus A."/>
            <person name="Glavina Del Rio T."/>
            <person name="Nolan M."/>
            <person name="Lucas S."/>
            <person name="Chen F."/>
            <person name="Tice H."/>
            <person name="Cheng J.F."/>
            <person name="Bruce D."/>
            <person name="Goodwin L."/>
            <person name="Pitluck S."/>
            <person name="Mikhailova N."/>
            <person name="Pati A."/>
            <person name="Ivanova N."/>
            <person name="Mavromatis K."/>
            <person name="Chen A."/>
            <person name="Palaniappan K."/>
            <person name="Chain P."/>
            <person name="Land M."/>
            <person name="Hauser L."/>
            <person name="Chang Y.J."/>
            <person name="Jeffries C.D."/>
            <person name="Chertkov O."/>
            <person name="Brettin T."/>
            <person name="Detter J.C."/>
            <person name="Han C."/>
            <person name="Ali Z."/>
            <person name="Tindall B.J."/>
            <person name="Goker M."/>
            <person name="Bristow J."/>
            <person name="Eisen J.A."/>
            <person name="Markowitz V."/>
            <person name="Hugenholtz P."/>
            <person name="Kyrpides N.C."/>
            <person name="Klenk H.P."/>
        </authorList>
    </citation>
    <scope>NUCLEOTIDE SEQUENCE [LARGE SCALE GENOMIC DNA]</scope>
    <source>
        <strain evidence="3">DSM 44928 / JCM 14897 / NBRC 102108 / NRRL B-24433 / ID139908</strain>
    </source>
</reference>
<keyword evidence="1" id="KW-1133">Transmembrane helix</keyword>
<evidence type="ECO:0000256" key="1">
    <source>
        <dbReference type="SAM" id="Phobius"/>
    </source>
</evidence>
<protein>
    <recommendedName>
        <fullName evidence="4">DUF732 domain-containing protein</fullName>
    </recommendedName>
</protein>
<dbReference type="HOGENOM" id="CLU_1840840_0_0_11"/>
<gene>
    <name evidence="2" type="ordered locus">Caci_6601</name>
</gene>
<keyword evidence="3" id="KW-1185">Reference proteome</keyword>
<dbReference type="KEGG" id="cai:Caci_6601"/>
<organism evidence="2 3">
    <name type="scientific">Catenulispora acidiphila (strain DSM 44928 / JCM 14897 / NBRC 102108 / NRRL B-24433 / ID139908)</name>
    <dbReference type="NCBI Taxonomy" id="479433"/>
    <lineage>
        <taxon>Bacteria</taxon>
        <taxon>Bacillati</taxon>
        <taxon>Actinomycetota</taxon>
        <taxon>Actinomycetes</taxon>
        <taxon>Catenulisporales</taxon>
        <taxon>Catenulisporaceae</taxon>
        <taxon>Catenulispora</taxon>
    </lineage>
</organism>
<dbReference type="AlphaFoldDB" id="C7PYF7"/>
<dbReference type="eggNOG" id="ENOG5032VJ2">
    <property type="taxonomic scope" value="Bacteria"/>
</dbReference>
<sequence length="157" mass="16759">MSQNMATPPPQTPDTGHHKEHNKWLFIGGIAVFVIAAIVAMVVFSQHQNDEQARAKAKELQTLMVAAGYPLPDEETVVALLGTSGGAVCKDPTGALSKAQWLDNMSNGAAGPGMRPVIADRKAVAAEALVIKVYCPQHLDAFQDNVDDLKTGTTVRR</sequence>
<name>C7PYF7_CATAD</name>
<dbReference type="InParanoid" id="C7PYF7"/>
<accession>C7PYF7</accession>
<evidence type="ECO:0000313" key="3">
    <source>
        <dbReference type="Proteomes" id="UP000000851"/>
    </source>
</evidence>
<dbReference type="EMBL" id="CP001700">
    <property type="protein sequence ID" value="ACU75447.1"/>
    <property type="molecule type" value="Genomic_DNA"/>
</dbReference>
<evidence type="ECO:0000313" key="2">
    <source>
        <dbReference type="EMBL" id="ACU75447.1"/>
    </source>
</evidence>